<sequence>MTNESVGPGPGQLQAKDIESFWQELAYQERHLALLPNQAFVVQANEMLARIAPDLALELERSEGSLFSRLVFSAHGNVDQFENLMALVRAAPSLPGYKVQAFRNRSPINDFSMAMEGLELSCSDVLVAHYDAGGIVGLELGFEKIIAPEQRELAKHMAFIMLDHVLGEWDFAVRVGPVDVVDAFAPEVAGVGPLSAFPAVFDAFLRDSLGRSYRFPTADDDRWKMLEARRRDAPADAVPDLLGLRLSANAVATRADLPYCLQWTLAFEDGETLDQARDAQEGLQAALERMENGILAYTRIEGMRERTACYYVDDAAAARQSLQQQAVAQPGRVDVSFDPSWDAYLAVYAAAGAAAADAEHGDPEAA</sequence>
<keyword evidence="2" id="KW-1185">Reference proteome</keyword>
<dbReference type="RefSeq" id="WP_230778378.1">
    <property type="nucleotide sequence ID" value="NZ_JAJNCT010000025.1"/>
</dbReference>
<organism evidence="1 2">
    <name type="scientific">Comamonas koreensis</name>
    <dbReference type="NCBI Taxonomy" id="160825"/>
    <lineage>
        <taxon>Bacteria</taxon>
        <taxon>Pseudomonadati</taxon>
        <taxon>Pseudomonadota</taxon>
        <taxon>Betaproteobacteria</taxon>
        <taxon>Burkholderiales</taxon>
        <taxon>Comamonadaceae</taxon>
        <taxon>Comamonas</taxon>
    </lineage>
</organism>
<dbReference type="Proteomes" id="UP001199260">
    <property type="component" value="Unassembled WGS sequence"/>
</dbReference>
<gene>
    <name evidence="1" type="ORF">LPW39_17905</name>
</gene>
<evidence type="ECO:0000313" key="1">
    <source>
        <dbReference type="EMBL" id="MCD2166998.1"/>
    </source>
</evidence>
<comment type="caution">
    <text evidence="1">The sequence shown here is derived from an EMBL/GenBank/DDBJ whole genome shotgun (WGS) entry which is preliminary data.</text>
</comment>
<accession>A0AAW4Y150</accession>
<reference evidence="1 2" key="1">
    <citation type="submission" date="2021-11" db="EMBL/GenBank/DDBJ databases">
        <title>Genome sequence.</title>
        <authorList>
            <person name="Sun Q."/>
        </authorList>
    </citation>
    <scope>NUCLEOTIDE SEQUENCE [LARGE SCALE GENOMIC DNA]</scope>
    <source>
        <strain evidence="1 2">KCTC 12005</strain>
    </source>
</reference>
<dbReference type="EMBL" id="JAJNCT010000025">
    <property type="protein sequence ID" value="MCD2166998.1"/>
    <property type="molecule type" value="Genomic_DNA"/>
</dbReference>
<protein>
    <recommendedName>
        <fullName evidence="3">DUF695 domain-containing protein</fullName>
    </recommendedName>
</protein>
<evidence type="ECO:0008006" key="3">
    <source>
        <dbReference type="Google" id="ProtNLM"/>
    </source>
</evidence>
<evidence type="ECO:0000313" key="2">
    <source>
        <dbReference type="Proteomes" id="UP001199260"/>
    </source>
</evidence>
<dbReference type="AlphaFoldDB" id="A0AAW4Y150"/>
<name>A0AAW4Y150_9BURK</name>
<proteinExistence type="predicted"/>